<protein>
    <submittedName>
        <fullName evidence="7">Adenine-specific DNA-methyltransferase</fullName>
    </submittedName>
</protein>
<keyword evidence="8" id="KW-1185">Reference proteome</keyword>
<evidence type="ECO:0000256" key="4">
    <source>
        <dbReference type="ARBA" id="ARBA00022691"/>
    </source>
</evidence>
<keyword evidence="4" id="KW-0949">S-adenosyl-L-methionine</keyword>
<name>A0A2S6GRP3_9PSEU</name>
<feature type="compositionally biased region" description="Acidic residues" evidence="5">
    <location>
        <begin position="1"/>
        <end position="11"/>
    </location>
</feature>
<proteinExistence type="inferred from homology"/>
<comment type="similarity">
    <text evidence="1">Belongs to the N(4)/N(6)-methyltransferase family.</text>
</comment>
<dbReference type="AlphaFoldDB" id="A0A2S6GRP3"/>
<dbReference type="PIRSF" id="PIRSF015855">
    <property type="entry name" value="TypeIII_Mtase_mKpnI"/>
    <property type="match status" value="1"/>
</dbReference>
<dbReference type="InterPro" id="IPR029063">
    <property type="entry name" value="SAM-dependent_MTases_sf"/>
</dbReference>
<dbReference type="Proteomes" id="UP000239203">
    <property type="component" value="Unassembled WGS sequence"/>
</dbReference>
<feature type="region of interest" description="Disordered" evidence="5">
    <location>
        <begin position="1"/>
        <end position="32"/>
    </location>
</feature>
<evidence type="ECO:0000256" key="3">
    <source>
        <dbReference type="ARBA" id="ARBA00022679"/>
    </source>
</evidence>
<dbReference type="GO" id="GO:0032259">
    <property type="term" value="P:methylation"/>
    <property type="evidence" value="ECO:0007669"/>
    <property type="project" value="UniProtKB-KW"/>
</dbReference>
<dbReference type="Pfam" id="PF01555">
    <property type="entry name" value="N6_N4_Mtase"/>
    <property type="match status" value="1"/>
</dbReference>
<dbReference type="GO" id="GO:0008170">
    <property type="term" value="F:N-methyltransferase activity"/>
    <property type="evidence" value="ECO:0007669"/>
    <property type="project" value="InterPro"/>
</dbReference>
<organism evidence="7 8">
    <name type="scientific">Actinokineospora auranticolor</name>
    <dbReference type="NCBI Taxonomy" id="155976"/>
    <lineage>
        <taxon>Bacteria</taxon>
        <taxon>Bacillati</taxon>
        <taxon>Actinomycetota</taxon>
        <taxon>Actinomycetes</taxon>
        <taxon>Pseudonocardiales</taxon>
        <taxon>Pseudonocardiaceae</taxon>
        <taxon>Actinokineospora</taxon>
    </lineage>
</organism>
<evidence type="ECO:0000256" key="5">
    <source>
        <dbReference type="SAM" id="MobiDB-lite"/>
    </source>
</evidence>
<sequence length="676" mass="74700">MHDPERDEDVTADSNPFEPISDKRDHQGPGEVQGNIDALARLFPDAVVDGKVSLDVLADLIGQQADRSGAEGFGLRWPGMNEARKLSAQPATRTLLPRQDESVDWDTTRNMVIEGDNLEVLRLLRRGYTGAVDVIYIDPPYNTGNDFVYDDKFGASRTETEMAAGLRDETGSLEHGAASDLAADRRAGASRHSKWLSMMYPRLLLAHHLLKETGVIIVAIDDTENARLKLLTDRIFGAENYIANVVWQGGRKNDSRYVSVGHDYMLIYAKNERSLKEKGVLWREPRQADETTLKASQQAWLESGKKPEEATRLMKKWISSLPAGHPAKENNRFYEFESDGRVYRKRDISWPGGGGPRYDVLHPVTGLPVRVPARGWIYSKPERMQQDIDNGLIVWGKDHTEFINRKTYLDSDDGAVPTSVFERKRTSSSKALDQLLGEGVFEYPKDKDVVARWINLAAAGNSDALVLDFFAGSGSTGHAVMDLNAADGGNRRYILVQLDEPVKKDGYATIADITRERLRRAGAQIAQQGTLDAQGIDTGFRSYKLADSNVKPWDGTAELDLLDSVDNLVSGRSTDDLLVEMMLRLGIDLVTPVATRKVAESTLYSLAGTLYAFFGGDLDAAKADEVARAIIAWRDEDPVDSDVTVVVLDTGFRDSSAKLNLAAALRQAGVTTLRSI</sequence>
<dbReference type="Gene3D" id="3.40.50.150">
    <property type="entry name" value="Vaccinia Virus protein VP39"/>
    <property type="match status" value="2"/>
</dbReference>
<dbReference type="EMBL" id="PTIX01000006">
    <property type="protein sequence ID" value="PPK67869.1"/>
    <property type="molecule type" value="Genomic_DNA"/>
</dbReference>
<evidence type="ECO:0000313" key="8">
    <source>
        <dbReference type="Proteomes" id="UP000239203"/>
    </source>
</evidence>
<dbReference type="PRINTS" id="PR00508">
    <property type="entry name" value="S21N4MTFRASE"/>
</dbReference>
<keyword evidence="3 7" id="KW-0808">Transferase</keyword>
<evidence type="ECO:0000313" key="7">
    <source>
        <dbReference type="EMBL" id="PPK67869.1"/>
    </source>
</evidence>
<reference evidence="7 8" key="1">
    <citation type="submission" date="2018-02" db="EMBL/GenBank/DDBJ databases">
        <title>Genomic Encyclopedia of Archaeal and Bacterial Type Strains, Phase II (KMG-II): from individual species to whole genera.</title>
        <authorList>
            <person name="Goeker M."/>
        </authorList>
    </citation>
    <scope>NUCLEOTIDE SEQUENCE [LARGE SCALE GENOMIC DNA]</scope>
    <source>
        <strain evidence="7 8">YU 961-1</strain>
    </source>
</reference>
<dbReference type="InterPro" id="IPR002941">
    <property type="entry name" value="DNA_methylase_N4/N6"/>
</dbReference>
<dbReference type="InterPro" id="IPR002052">
    <property type="entry name" value="DNA_methylase_N6_adenine_CS"/>
</dbReference>
<accession>A0A2S6GRP3</accession>
<dbReference type="InterPro" id="IPR001091">
    <property type="entry name" value="RM_Methyltransferase"/>
</dbReference>
<dbReference type="InterPro" id="IPR002295">
    <property type="entry name" value="N4/N6-MTase_EcoPI_Mod-like"/>
</dbReference>
<comment type="caution">
    <text evidence="7">The sequence shown here is derived from an EMBL/GenBank/DDBJ whole genome shotgun (WGS) entry which is preliminary data.</text>
</comment>
<gene>
    <name evidence="7" type="ORF">CLV40_10699</name>
</gene>
<dbReference type="SUPFAM" id="SSF53335">
    <property type="entry name" value="S-adenosyl-L-methionine-dependent methyltransferases"/>
    <property type="match status" value="1"/>
</dbReference>
<evidence type="ECO:0000259" key="6">
    <source>
        <dbReference type="Pfam" id="PF01555"/>
    </source>
</evidence>
<dbReference type="GO" id="GO:0003677">
    <property type="term" value="F:DNA binding"/>
    <property type="evidence" value="ECO:0007669"/>
    <property type="project" value="InterPro"/>
</dbReference>
<keyword evidence="2 7" id="KW-0489">Methyltransferase</keyword>
<evidence type="ECO:0000256" key="1">
    <source>
        <dbReference type="ARBA" id="ARBA00006594"/>
    </source>
</evidence>
<feature type="domain" description="DNA methylase N-4/N-6" evidence="6">
    <location>
        <begin position="132"/>
        <end position="486"/>
    </location>
</feature>
<evidence type="ECO:0000256" key="2">
    <source>
        <dbReference type="ARBA" id="ARBA00022603"/>
    </source>
</evidence>
<dbReference type="PROSITE" id="PS00092">
    <property type="entry name" value="N6_MTASE"/>
    <property type="match status" value="1"/>
</dbReference>